<dbReference type="HOGENOM" id="CLU_3000241_0_0_1"/>
<proteinExistence type="predicted"/>
<evidence type="ECO:0000313" key="1">
    <source>
        <dbReference type="EnsemblPlants" id="PGSC0003DMT400057512"/>
    </source>
</evidence>
<dbReference type="Gramene" id="PGSC0003DMT400057512">
    <property type="protein sequence ID" value="PGSC0003DMT400057512"/>
    <property type="gene ID" value="PGSC0003DMG400022334"/>
</dbReference>
<dbReference type="Proteomes" id="UP000011115">
    <property type="component" value="Unassembled WGS sequence"/>
</dbReference>
<sequence length="57" mass="6603">MLDLLTFTILTLTSICSRHRSRSLLSKEKERGCGSNLHLCALYLLQGMVRLIHEHHR</sequence>
<evidence type="ECO:0000313" key="2">
    <source>
        <dbReference type="Proteomes" id="UP000011115"/>
    </source>
</evidence>
<organism evidence="1 2">
    <name type="scientific">Solanum tuberosum</name>
    <name type="common">Potato</name>
    <dbReference type="NCBI Taxonomy" id="4113"/>
    <lineage>
        <taxon>Eukaryota</taxon>
        <taxon>Viridiplantae</taxon>
        <taxon>Streptophyta</taxon>
        <taxon>Embryophyta</taxon>
        <taxon>Tracheophyta</taxon>
        <taxon>Spermatophyta</taxon>
        <taxon>Magnoliopsida</taxon>
        <taxon>eudicotyledons</taxon>
        <taxon>Gunneridae</taxon>
        <taxon>Pentapetalae</taxon>
        <taxon>asterids</taxon>
        <taxon>lamiids</taxon>
        <taxon>Solanales</taxon>
        <taxon>Solanaceae</taxon>
        <taxon>Solanoideae</taxon>
        <taxon>Solaneae</taxon>
        <taxon>Solanum</taxon>
    </lineage>
</organism>
<reference evidence="2" key="1">
    <citation type="journal article" date="2011" name="Nature">
        <title>Genome sequence and analysis of the tuber crop potato.</title>
        <authorList>
            <consortium name="The Potato Genome Sequencing Consortium"/>
        </authorList>
    </citation>
    <scope>NUCLEOTIDE SEQUENCE [LARGE SCALE GENOMIC DNA]</scope>
    <source>
        <strain evidence="2">cv. DM1-3 516 R44</strain>
    </source>
</reference>
<keyword evidence="2" id="KW-1185">Reference proteome</keyword>
<accession>M1C178</accession>
<reference evidence="1" key="2">
    <citation type="submission" date="2015-06" db="UniProtKB">
        <authorList>
            <consortium name="EnsemblPlants"/>
        </authorList>
    </citation>
    <scope>IDENTIFICATION</scope>
    <source>
        <strain evidence="1">DM1-3 516 R44</strain>
    </source>
</reference>
<dbReference type="EnsemblPlants" id="PGSC0003DMT400057512">
    <property type="protein sequence ID" value="PGSC0003DMT400057512"/>
    <property type="gene ID" value="PGSC0003DMG400022334"/>
</dbReference>
<protein>
    <submittedName>
        <fullName evidence="1">Uncharacterized protein</fullName>
    </submittedName>
</protein>
<dbReference type="InParanoid" id="M1C178"/>
<name>M1C178_SOLTU</name>
<dbReference type="PaxDb" id="4113-PGSC0003DMT400057512"/>
<dbReference type="AlphaFoldDB" id="M1C178"/>